<comment type="caution">
    <text evidence="1">The sequence shown here is derived from an EMBL/GenBank/DDBJ whole genome shotgun (WGS) entry which is preliminary data.</text>
</comment>
<evidence type="ECO:0000313" key="2">
    <source>
        <dbReference type="EMBL" id="CAL6064532.1"/>
    </source>
</evidence>
<dbReference type="Proteomes" id="UP001642409">
    <property type="component" value="Unassembled WGS sequence"/>
</dbReference>
<sequence>MPGHEQEYFDAKVAKYALDYNQGNNVIPVIVLYNGRIFEPSWKLMRQYIPETTNDYIWKKTLLAVTKSSVNARDDYTRKITNGILEDRIPIFQVNDDPEVEIEVENEEDGVGHE</sequence>
<name>A0AA86UV03_9EUKA</name>
<reference evidence="2 3" key="2">
    <citation type="submission" date="2024-07" db="EMBL/GenBank/DDBJ databases">
        <authorList>
            <person name="Akdeniz Z."/>
        </authorList>
    </citation>
    <scope>NUCLEOTIDE SEQUENCE [LARGE SCALE GENOMIC DNA]</scope>
</reference>
<dbReference type="EMBL" id="CATOUU010000997">
    <property type="protein sequence ID" value="CAI9965892.1"/>
    <property type="molecule type" value="Genomic_DNA"/>
</dbReference>
<dbReference type="EMBL" id="CAXDID020000251">
    <property type="protein sequence ID" value="CAL6064532.1"/>
    <property type="molecule type" value="Genomic_DNA"/>
</dbReference>
<dbReference type="AlphaFoldDB" id="A0AA86UV03"/>
<gene>
    <name evidence="2" type="ORF">HINF_LOCUS51399</name>
    <name evidence="1" type="ORF">HINF_LOCUS53537</name>
</gene>
<evidence type="ECO:0000313" key="1">
    <source>
        <dbReference type="EMBL" id="CAI9965892.1"/>
    </source>
</evidence>
<reference evidence="1" key="1">
    <citation type="submission" date="2023-06" db="EMBL/GenBank/DDBJ databases">
        <authorList>
            <person name="Kurt Z."/>
        </authorList>
    </citation>
    <scope>NUCLEOTIDE SEQUENCE</scope>
</reference>
<accession>A0AA86UV03</accession>
<proteinExistence type="predicted"/>
<organism evidence="1">
    <name type="scientific">Hexamita inflata</name>
    <dbReference type="NCBI Taxonomy" id="28002"/>
    <lineage>
        <taxon>Eukaryota</taxon>
        <taxon>Metamonada</taxon>
        <taxon>Diplomonadida</taxon>
        <taxon>Hexamitidae</taxon>
        <taxon>Hexamitinae</taxon>
        <taxon>Hexamita</taxon>
    </lineage>
</organism>
<keyword evidence="3" id="KW-1185">Reference proteome</keyword>
<protein>
    <submittedName>
        <fullName evidence="2">Hypothetical_protein</fullName>
    </submittedName>
</protein>
<evidence type="ECO:0000313" key="3">
    <source>
        <dbReference type="Proteomes" id="UP001642409"/>
    </source>
</evidence>